<accession>A0A662ZAG9</accession>
<keyword evidence="3" id="KW-1185">Reference proteome</keyword>
<keyword evidence="1" id="KW-0472">Membrane</keyword>
<dbReference type="RefSeq" id="WP_074841052.1">
    <property type="nucleotide sequence ID" value="NZ_CP047056.1"/>
</dbReference>
<gene>
    <name evidence="2" type="ORF">SAMN04487865_103911</name>
</gene>
<dbReference type="OrthoDB" id="2168082at2"/>
<evidence type="ECO:0000256" key="1">
    <source>
        <dbReference type="SAM" id="Phobius"/>
    </source>
</evidence>
<feature type="transmembrane region" description="Helical" evidence="1">
    <location>
        <begin position="345"/>
        <end position="370"/>
    </location>
</feature>
<sequence length="502" mass="56649">MNQYKEDVEIDLVRLFKYLLSKSRMLLLIGLVFGLASLSYKYYDVELSGRSFADEPNLVSYEKNVKQPNGTVKAEKQKASYNQFLSEMERREKNNEVQKSLASYEKATINSEIKVLENELKEQQKYMENSVLLNSDKVCFEAVHYYLASEKGVKNSIKLQPVIKNKYVPAVPQVQPAKKSKSEVNDDAEIIKLEDKDSSLISFARTLLYTDKFKNEFSSALGLSEDSSDKLIEELVTINKIDDISFSISLKATTRDEVLKLQKVLTQYDSELTAFLKNEYEINTDEISFAKVKPAYVESLREHENQKLNSLLIRIENKKEELNDVPLELEPVSSVDLNKLKLKKYAIFAFGGLAVGLFIALGAFTCVYLFDGRLHDPENLMFDDLKTLACVHDSSYSKASADEIQKLNESVEVLCKDKKSVTLVSTLNESEIVNVISVIKDALAANGISAFTIVKPQNMKSISEADALILAEKIDRSKLDDVIGEIVQIKNIKKDILGIVFA</sequence>
<name>A0A662ZAG9_9GAMM</name>
<dbReference type="EMBL" id="FOSF01000039">
    <property type="protein sequence ID" value="SFK21825.1"/>
    <property type="molecule type" value="Genomic_DNA"/>
</dbReference>
<keyword evidence="1" id="KW-1133">Transmembrane helix</keyword>
<evidence type="ECO:0008006" key="4">
    <source>
        <dbReference type="Google" id="ProtNLM"/>
    </source>
</evidence>
<organism evidence="2 3">
    <name type="scientific">Succinivibrio dextrinosolvens</name>
    <dbReference type="NCBI Taxonomy" id="83771"/>
    <lineage>
        <taxon>Bacteria</taxon>
        <taxon>Pseudomonadati</taxon>
        <taxon>Pseudomonadota</taxon>
        <taxon>Gammaproteobacteria</taxon>
        <taxon>Aeromonadales</taxon>
        <taxon>Succinivibrionaceae</taxon>
        <taxon>Succinivibrio</taxon>
    </lineage>
</organism>
<evidence type="ECO:0000313" key="2">
    <source>
        <dbReference type="EMBL" id="SFK21825.1"/>
    </source>
</evidence>
<keyword evidence="1" id="KW-0812">Transmembrane</keyword>
<proteinExistence type="predicted"/>
<reference evidence="2 3" key="1">
    <citation type="submission" date="2016-10" db="EMBL/GenBank/DDBJ databases">
        <authorList>
            <person name="Varghese N."/>
            <person name="Submissions S."/>
        </authorList>
    </citation>
    <scope>NUCLEOTIDE SEQUENCE [LARGE SCALE GENOMIC DNA]</scope>
    <source>
        <strain evidence="2 3">22B</strain>
    </source>
</reference>
<dbReference type="Proteomes" id="UP000243374">
    <property type="component" value="Unassembled WGS sequence"/>
</dbReference>
<dbReference type="AlphaFoldDB" id="A0A662ZAG9"/>
<protein>
    <recommendedName>
        <fullName evidence="4">Chain length determinant protein</fullName>
    </recommendedName>
</protein>
<evidence type="ECO:0000313" key="3">
    <source>
        <dbReference type="Proteomes" id="UP000243374"/>
    </source>
</evidence>